<dbReference type="Proteomes" id="UP000184139">
    <property type="component" value="Unassembled WGS sequence"/>
</dbReference>
<dbReference type="PROSITE" id="PS00377">
    <property type="entry name" value="ADOMET_SYNTHASE_2"/>
    <property type="match status" value="1"/>
</dbReference>
<dbReference type="CDD" id="cd18079">
    <property type="entry name" value="S-AdoMet_synt"/>
    <property type="match status" value="1"/>
</dbReference>
<feature type="domain" description="S-adenosylmethionine synthetase N-terminal" evidence="13">
    <location>
        <begin position="8"/>
        <end position="106"/>
    </location>
</feature>
<evidence type="ECO:0000256" key="10">
    <source>
        <dbReference type="HAMAP-Rule" id="MF_00086"/>
    </source>
</evidence>
<dbReference type="Pfam" id="PF02773">
    <property type="entry name" value="S-AdoMet_synt_C"/>
    <property type="match status" value="1"/>
</dbReference>
<dbReference type="STRING" id="1121409.SAMN02745124_00830"/>
<comment type="similarity">
    <text evidence="2 10 12">Belongs to the AdoMet synthase family.</text>
</comment>
<evidence type="ECO:0000259" key="13">
    <source>
        <dbReference type="Pfam" id="PF00438"/>
    </source>
</evidence>
<feature type="binding site" evidence="10">
    <location>
        <position position="21"/>
    </location>
    <ligand>
        <name>Mg(2+)</name>
        <dbReference type="ChEBI" id="CHEBI:18420"/>
    </ligand>
</feature>
<comment type="cofactor">
    <cofactor evidence="10">
        <name>K(+)</name>
        <dbReference type="ChEBI" id="CHEBI:29103"/>
    </cofactor>
    <text evidence="10">Binds 1 potassium ion per subunit.</text>
</comment>
<feature type="domain" description="S-adenosylmethionine synthetase C-terminal" evidence="15">
    <location>
        <begin position="240"/>
        <end position="382"/>
    </location>
</feature>
<comment type="subcellular location">
    <subcellularLocation>
        <location evidence="10 11">Cytoplasm</location>
    </subcellularLocation>
</comment>
<dbReference type="RefSeq" id="WP_073373560.1">
    <property type="nucleotide sequence ID" value="NZ_FQXS01000003.1"/>
</dbReference>
<dbReference type="PROSITE" id="PS00376">
    <property type="entry name" value="ADOMET_SYNTHASE_1"/>
    <property type="match status" value="1"/>
</dbReference>
<evidence type="ECO:0000256" key="4">
    <source>
        <dbReference type="ARBA" id="ARBA00022679"/>
    </source>
</evidence>
<dbReference type="NCBIfam" id="TIGR01034">
    <property type="entry name" value="metK"/>
    <property type="match status" value="1"/>
</dbReference>
<keyword evidence="5 10" id="KW-0479">Metal-binding</keyword>
<feature type="binding site" evidence="10">
    <location>
        <position position="47"/>
    </location>
    <ligand>
        <name>K(+)</name>
        <dbReference type="ChEBI" id="CHEBI:29103"/>
    </ligand>
</feature>
<keyword evidence="9 10" id="KW-0630">Potassium</keyword>
<dbReference type="GO" id="GO:0005524">
    <property type="term" value="F:ATP binding"/>
    <property type="evidence" value="ECO:0007669"/>
    <property type="project" value="UniProtKB-UniRule"/>
</dbReference>
<feature type="region of interest" description="Flexible loop" evidence="10">
    <location>
        <begin position="105"/>
        <end position="115"/>
    </location>
</feature>
<feature type="binding site" description="in other chain" evidence="10">
    <location>
        <begin position="172"/>
        <end position="174"/>
    </location>
    <ligand>
        <name>ATP</name>
        <dbReference type="ChEBI" id="CHEBI:30616"/>
        <note>ligand shared between two neighboring subunits</note>
    </ligand>
</feature>
<evidence type="ECO:0000256" key="7">
    <source>
        <dbReference type="ARBA" id="ARBA00022840"/>
    </source>
</evidence>
<feature type="binding site" description="in other chain" evidence="10">
    <location>
        <position position="19"/>
    </location>
    <ligand>
        <name>ATP</name>
        <dbReference type="ChEBI" id="CHEBI:30616"/>
        <note>ligand shared between two neighboring subunits</note>
    </ligand>
</feature>
<feature type="binding site" description="in other chain" evidence="10">
    <location>
        <begin position="237"/>
        <end position="238"/>
    </location>
    <ligand>
        <name>ATP</name>
        <dbReference type="ChEBI" id="CHEBI:30616"/>
        <note>ligand shared between two neighboring subunits</note>
    </ligand>
</feature>
<feature type="domain" description="S-adenosylmethionine synthetase central" evidence="14">
    <location>
        <begin position="122"/>
        <end position="238"/>
    </location>
</feature>
<feature type="binding site" evidence="10">
    <location>
        <position position="269"/>
    </location>
    <ligand>
        <name>ATP</name>
        <dbReference type="ChEBI" id="CHEBI:30616"/>
        <note>ligand shared between two neighboring subunits</note>
    </ligand>
</feature>
<comment type="subunit">
    <text evidence="10">Homotetramer; dimer of dimers.</text>
</comment>
<feature type="binding site" description="in other chain" evidence="10">
    <location>
        <position position="60"/>
    </location>
    <ligand>
        <name>L-methionine</name>
        <dbReference type="ChEBI" id="CHEBI:57844"/>
        <note>ligand shared between two neighboring subunits</note>
    </ligand>
</feature>
<feature type="binding site" evidence="10">
    <location>
        <position position="273"/>
    </location>
    <ligand>
        <name>ATP</name>
        <dbReference type="ChEBI" id="CHEBI:30616"/>
        <note>ligand shared between two neighboring subunits</note>
    </ligand>
</feature>
<evidence type="ECO:0000256" key="11">
    <source>
        <dbReference type="RuleBase" id="RU000542"/>
    </source>
</evidence>
<dbReference type="InterPro" id="IPR022630">
    <property type="entry name" value="S-AdoMet_synt_C"/>
</dbReference>
<dbReference type="GO" id="GO:0006556">
    <property type="term" value="P:S-adenosylmethionine biosynthetic process"/>
    <property type="evidence" value="ECO:0007669"/>
    <property type="project" value="UniProtKB-UniRule"/>
</dbReference>
<dbReference type="InterPro" id="IPR022628">
    <property type="entry name" value="S-AdoMet_synt_N"/>
</dbReference>
<evidence type="ECO:0000259" key="14">
    <source>
        <dbReference type="Pfam" id="PF02772"/>
    </source>
</evidence>
<keyword evidence="8 10" id="KW-0460">Magnesium</keyword>
<protein>
    <recommendedName>
        <fullName evidence="10">S-adenosylmethionine synthase</fullName>
        <shortName evidence="10">AdoMet synthase</shortName>
        <ecNumber evidence="10">2.5.1.6</ecNumber>
    </recommendedName>
    <alternativeName>
        <fullName evidence="10">MAT</fullName>
    </alternativeName>
    <alternativeName>
        <fullName evidence="10">Methionine adenosyltransferase</fullName>
    </alternativeName>
</protein>
<evidence type="ECO:0000256" key="6">
    <source>
        <dbReference type="ARBA" id="ARBA00022741"/>
    </source>
</evidence>
<accession>A0A1M5TP02</accession>
<evidence type="ECO:0000256" key="5">
    <source>
        <dbReference type="ARBA" id="ARBA00022723"/>
    </source>
</evidence>
<sequence length="401" mass="43521">MSKLHNKHVFTSESVSEGHPDKVCDQVSDAVLDACLAVDPDSRVACETAVTTNFLINLGEITCSGWEQIDPEKIARQVVREIGYDNEELLFSSDNFEYLCRIHSQSGDIAQGVSEGEGLFKEQGAGDQGMMFGYATSATPSLMPAPIHYSHRLLEHLQAIRKSGQIGYLRPDAKTQVSVLHENGAPARITSVVISQQTDEIPLSKIRADLIEISRQFLAPSGLLDNATEFYINPTGKFVIGGPHGDAGLTGRKIIVDTYGGVGCHGGGAFSGKDPSKVDRSAAYYARYAAKNIVAAGIADKCEIQVAYAIGIARPLSINVDTFGTGKVDDEQIQEVLESEELFNFRPAAIINDLHLTEPDGWSYRDTSVAGHFGRDKFSWERTDRVQALQEALGVAVMQVA</sequence>
<dbReference type="Pfam" id="PF02772">
    <property type="entry name" value="S-AdoMet_synt_M"/>
    <property type="match status" value="1"/>
</dbReference>
<gene>
    <name evidence="10" type="primary">metK</name>
    <name evidence="16" type="ORF">SAMN02745124_00830</name>
</gene>
<evidence type="ECO:0000259" key="15">
    <source>
        <dbReference type="Pfam" id="PF02773"/>
    </source>
</evidence>
<evidence type="ECO:0000256" key="2">
    <source>
        <dbReference type="ARBA" id="ARBA00009685"/>
    </source>
</evidence>
<dbReference type="PANTHER" id="PTHR11964">
    <property type="entry name" value="S-ADENOSYLMETHIONINE SYNTHETASE"/>
    <property type="match status" value="1"/>
</dbReference>
<keyword evidence="6 10" id="KW-0547">Nucleotide-binding</keyword>
<dbReference type="Pfam" id="PF00438">
    <property type="entry name" value="S-AdoMet_synt_N"/>
    <property type="match status" value="1"/>
</dbReference>
<dbReference type="GO" id="GO:0005737">
    <property type="term" value="C:cytoplasm"/>
    <property type="evidence" value="ECO:0007669"/>
    <property type="project" value="UniProtKB-SubCell"/>
</dbReference>
<dbReference type="HAMAP" id="MF_00086">
    <property type="entry name" value="S_AdoMet_synth1"/>
    <property type="match status" value="1"/>
</dbReference>
<feature type="binding site" description="in other chain" evidence="10">
    <location>
        <position position="105"/>
    </location>
    <ligand>
        <name>L-methionine</name>
        <dbReference type="ChEBI" id="CHEBI:57844"/>
        <note>ligand shared between two neighboring subunits</note>
    </ligand>
</feature>
<keyword evidence="17" id="KW-1185">Reference proteome</keyword>
<dbReference type="AlphaFoldDB" id="A0A1M5TP02"/>
<name>A0A1M5TP02_9BACT</name>
<proteinExistence type="inferred from homology"/>
<keyword evidence="7 10" id="KW-0067">ATP-binding</keyword>
<feature type="binding site" evidence="10">
    <location>
        <position position="246"/>
    </location>
    <ligand>
        <name>ATP</name>
        <dbReference type="ChEBI" id="CHEBI:30616"/>
        <note>ligand shared between two neighboring subunits</note>
    </ligand>
</feature>
<dbReference type="SUPFAM" id="SSF55973">
    <property type="entry name" value="S-adenosylmethionine synthetase"/>
    <property type="match status" value="3"/>
</dbReference>
<dbReference type="EMBL" id="FQXS01000003">
    <property type="protein sequence ID" value="SHH52410.1"/>
    <property type="molecule type" value="Genomic_DNA"/>
</dbReference>
<evidence type="ECO:0000313" key="16">
    <source>
        <dbReference type="EMBL" id="SHH52410.1"/>
    </source>
</evidence>
<comment type="cofactor">
    <cofactor evidence="10">
        <name>Mg(2+)</name>
        <dbReference type="ChEBI" id="CHEBI:18420"/>
    </cofactor>
    <text evidence="10">Binds 2 divalent ions per subunit.</text>
</comment>
<dbReference type="PIRSF" id="PIRSF000497">
    <property type="entry name" value="MAT"/>
    <property type="match status" value="1"/>
</dbReference>
<evidence type="ECO:0000313" key="17">
    <source>
        <dbReference type="Proteomes" id="UP000184139"/>
    </source>
</evidence>
<comment type="pathway">
    <text evidence="1 10">Amino-acid biosynthesis; S-adenosyl-L-methionine biosynthesis; S-adenosyl-L-methionine from L-methionine: step 1/1.</text>
</comment>
<dbReference type="InterPro" id="IPR022636">
    <property type="entry name" value="S-AdoMet_synthetase_sfam"/>
</dbReference>
<comment type="function">
    <text evidence="10">Catalyzes the formation of S-adenosylmethionine (AdoMet) from methionine and ATP. The overall synthetic reaction is composed of two sequential steps, AdoMet formation and the subsequent tripolyphosphate hydrolysis which occurs prior to release of AdoMet from the enzyme.</text>
</comment>
<keyword evidence="4 10" id="KW-0808">Transferase</keyword>
<keyword evidence="3 10" id="KW-0554">One-carbon metabolism</keyword>
<feature type="binding site" evidence="10">
    <location>
        <position position="246"/>
    </location>
    <ligand>
        <name>L-methionine</name>
        <dbReference type="ChEBI" id="CHEBI:57844"/>
        <note>ligand shared between two neighboring subunits</note>
    </ligand>
</feature>
<keyword evidence="10" id="KW-0963">Cytoplasm</keyword>
<dbReference type="GO" id="GO:0004478">
    <property type="term" value="F:methionine adenosyltransferase activity"/>
    <property type="evidence" value="ECO:0007669"/>
    <property type="project" value="UniProtKB-UniRule"/>
</dbReference>
<reference evidence="16 17" key="1">
    <citation type="submission" date="2016-11" db="EMBL/GenBank/DDBJ databases">
        <authorList>
            <person name="Jaros S."/>
            <person name="Januszkiewicz K."/>
            <person name="Wedrychowicz H."/>
        </authorList>
    </citation>
    <scope>NUCLEOTIDE SEQUENCE [LARGE SCALE GENOMIC DNA]</scope>
    <source>
        <strain evidence="16 17">DSM 9705</strain>
    </source>
</reference>
<dbReference type="FunFam" id="3.30.300.10:FF:000003">
    <property type="entry name" value="S-adenosylmethionine synthase"/>
    <property type="match status" value="1"/>
</dbReference>
<evidence type="ECO:0000256" key="3">
    <source>
        <dbReference type="ARBA" id="ARBA00022563"/>
    </source>
</evidence>
<dbReference type="GO" id="GO:0000287">
    <property type="term" value="F:magnesium ion binding"/>
    <property type="evidence" value="ECO:0007669"/>
    <property type="project" value="UniProtKB-UniRule"/>
</dbReference>
<dbReference type="EC" id="2.5.1.6" evidence="10"/>
<feature type="binding site" description="in other chain" evidence="10">
    <location>
        <position position="277"/>
    </location>
    <ligand>
        <name>L-methionine</name>
        <dbReference type="ChEBI" id="CHEBI:57844"/>
        <note>ligand shared between two neighboring subunits</note>
    </ligand>
</feature>
<evidence type="ECO:0000256" key="8">
    <source>
        <dbReference type="ARBA" id="ARBA00022842"/>
    </source>
</evidence>
<dbReference type="InterPro" id="IPR022629">
    <property type="entry name" value="S-AdoMet_synt_central"/>
</dbReference>
<dbReference type="UniPathway" id="UPA00315">
    <property type="reaction ID" value="UER00080"/>
</dbReference>
<dbReference type="Gene3D" id="3.30.300.10">
    <property type="match status" value="3"/>
</dbReference>
<dbReference type="GO" id="GO:0006730">
    <property type="term" value="P:one-carbon metabolic process"/>
    <property type="evidence" value="ECO:0007669"/>
    <property type="project" value="UniProtKB-KW"/>
</dbReference>
<evidence type="ECO:0000256" key="1">
    <source>
        <dbReference type="ARBA" id="ARBA00005224"/>
    </source>
</evidence>
<evidence type="ECO:0000256" key="9">
    <source>
        <dbReference type="ARBA" id="ARBA00022958"/>
    </source>
</evidence>
<comment type="catalytic activity">
    <reaction evidence="10">
        <text>L-methionine + ATP + H2O = S-adenosyl-L-methionine + phosphate + diphosphate</text>
        <dbReference type="Rhea" id="RHEA:21080"/>
        <dbReference type="ChEBI" id="CHEBI:15377"/>
        <dbReference type="ChEBI" id="CHEBI:30616"/>
        <dbReference type="ChEBI" id="CHEBI:33019"/>
        <dbReference type="ChEBI" id="CHEBI:43474"/>
        <dbReference type="ChEBI" id="CHEBI:57844"/>
        <dbReference type="ChEBI" id="CHEBI:59789"/>
        <dbReference type="EC" id="2.5.1.6"/>
    </reaction>
</comment>
<evidence type="ECO:0000256" key="12">
    <source>
        <dbReference type="RuleBase" id="RU004462"/>
    </source>
</evidence>
<organism evidence="16 17">
    <name type="scientific">Desulfofustis glycolicus DSM 9705</name>
    <dbReference type="NCBI Taxonomy" id="1121409"/>
    <lineage>
        <taxon>Bacteria</taxon>
        <taxon>Pseudomonadati</taxon>
        <taxon>Thermodesulfobacteriota</taxon>
        <taxon>Desulfobulbia</taxon>
        <taxon>Desulfobulbales</taxon>
        <taxon>Desulfocapsaceae</taxon>
        <taxon>Desulfofustis</taxon>
    </lineage>
</organism>
<dbReference type="InterPro" id="IPR022631">
    <property type="entry name" value="ADOMET_SYNTHASE_CS"/>
</dbReference>
<dbReference type="InterPro" id="IPR002133">
    <property type="entry name" value="S-AdoMet_synthetase"/>
</dbReference>
<feature type="binding site" description="in other chain" evidence="10">
    <location>
        <begin position="252"/>
        <end position="253"/>
    </location>
    <ligand>
        <name>ATP</name>
        <dbReference type="ChEBI" id="CHEBI:30616"/>
        <note>ligand shared between two neighboring subunits</note>
    </ligand>
</feature>
<dbReference type="OrthoDB" id="9801686at2"/>